<dbReference type="SUPFAM" id="SSF53335">
    <property type="entry name" value="S-adenosyl-L-methionine-dependent methyltransferases"/>
    <property type="match status" value="1"/>
</dbReference>
<feature type="binding site" evidence="7 8">
    <location>
        <position position="101"/>
    </location>
    <ligand>
        <name>S-adenosyl-L-methionine</name>
        <dbReference type="ChEBI" id="CHEBI:59789"/>
    </ligand>
</feature>
<dbReference type="PANTHER" id="PTHR11727:SF7">
    <property type="entry name" value="DIMETHYLADENOSINE TRANSFERASE-RELATED"/>
    <property type="match status" value="1"/>
</dbReference>
<dbReference type="InterPro" id="IPR001737">
    <property type="entry name" value="KsgA/Erm"/>
</dbReference>
<dbReference type="InterPro" id="IPR023165">
    <property type="entry name" value="rRNA_Ade_diMease-like_C"/>
</dbReference>
<dbReference type="InterPro" id="IPR020598">
    <property type="entry name" value="rRNA_Ade_methylase_Trfase_N"/>
</dbReference>
<keyword evidence="6 7" id="KW-0694">RNA-binding</keyword>
<feature type="binding site" evidence="7 8">
    <location>
        <position position="125"/>
    </location>
    <ligand>
        <name>S-adenosyl-L-methionine</name>
        <dbReference type="ChEBI" id="CHEBI:59789"/>
    </ligand>
</feature>
<evidence type="ECO:0000256" key="2">
    <source>
        <dbReference type="ARBA" id="ARBA00022552"/>
    </source>
</evidence>
<comment type="similarity">
    <text evidence="7">Belongs to the class I-like SAM-binding methyltransferase superfamily. rRNA adenine N(6)-methyltransferase family. RsmA subfamily.</text>
</comment>
<dbReference type="SMART" id="SM00650">
    <property type="entry name" value="rADc"/>
    <property type="match status" value="1"/>
</dbReference>
<dbReference type="Proteomes" id="UP000249377">
    <property type="component" value="Unassembled WGS sequence"/>
</dbReference>
<feature type="binding site" evidence="7 8">
    <location>
        <position position="55"/>
    </location>
    <ligand>
        <name>S-adenosyl-L-methionine</name>
        <dbReference type="ChEBI" id="CHEBI:59789"/>
    </ligand>
</feature>
<name>A0A328U9Z2_9FIRM</name>
<keyword evidence="1 7" id="KW-0963">Cytoplasm</keyword>
<protein>
    <recommendedName>
        <fullName evidence="7">Ribosomal RNA small subunit methyltransferase A</fullName>
        <ecNumber evidence="7">2.1.1.182</ecNumber>
    </recommendedName>
    <alternativeName>
        <fullName evidence="7">16S rRNA (adenine(1518)-N(6)/adenine(1519)-N(6))-dimethyltransferase</fullName>
    </alternativeName>
    <alternativeName>
        <fullName evidence="7">16S rRNA dimethyladenosine transferase</fullName>
    </alternativeName>
    <alternativeName>
        <fullName evidence="7">16S rRNA dimethylase</fullName>
    </alternativeName>
    <alternativeName>
        <fullName evidence="7">S-adenosylmethionine-6-N', N'-adenosyl(rRNA) dimethyltransferase</fullName>
    </alternativeName>
</protein>
<gene>
    <name evidence="7" type="primary">rsmA</name>
    <name evidence="7" type="synonym">ksgA</name>
    <name evidence="10" type="ORF">DPQ25_12055</name>
</gene>
<evidence type="ECO:0000256" key="4">
    <source>
        <dbReference type="ARBA" id="ARBA00022679"/>
    </source>
</evidence>
<feature type="binding site" evidence="7 8">
    <location>
        <position position="30"/>
    </location>
    <ligand>
        <name>S-adenosyl-L-methionine</name>
        <dbReference type="ChEBI" id="CHEBI:59789"/>
    </ligand>
</feature>
<keyword evidence="3 7" id="KW-0489">Methyltransferase</keyword>
<proteinExistence type="inferred from homology"/>
<feature type="binding site" evidence="7 8">
    <location>
        <position position="76"/>
    </location>
    <ligand>
        <name>S-adenosyl-L-methionine</name>
        <dbReference type="ChEBI" id="CHEBI:59789"/>
    </ligand>
</feature>
<dbReference type="GO" id="GO:0005829">
    <property type="term" value="C:cytosol"/>
    <property type="evidence" value="ECO:0007669"/>
    <property type="project" value="TreeGrafter"/>
</dbReference>
<reference evidence="10 11" key="1">
    <citation type="submission" date="2018-06" db="EMBL/GenBank/DDBJ databases">
        <title>Noncontiguous genome sequence of Ruminococcaceae bacterium ASD2818.</title>
        <authorList>
            <person name="Chaplin A.V."/>
            <person name="Sokolova S.R."/>
            <person name="Kochetkova T.O."/>
            <person name="Goltsov A.Y."/>
            <person name="Trofimov D.Y."/>
            <person name="Efimov B.A."/>
        </authorList>
    </citation>
    <scope>NUCLEOTIDE SEQUENCE [LARGE SCALE GENOMIC DNA]</scope>
    <source>
        <strain evidence="10 11">ASD2818</strain>
    </source>
</reference>
<dbReference type="InterPro" id="IPR011530">
    <property type="entry name" value="rRNA_adenine_dimethylase"/>
</dbReference>
<dbReference type="Pfam" id="PF00398">
    <property type="entry name" value="RrnaAD"/>
    <property type="match status" value="1"/>
</dbReference>
<feature type="binding site" evidence="7 8">
    <location>
        <position position="28"/>
    </location>
    <ligand>
        <name>S-adenosyl-L-methionine</name>
        <dbReference type="ChEBI" id="CHEBI:59789"/>
    </ligand>
</feature>
<dbReference type="NCBIfam" id="TIGR00755">
    <property type="entry name" value="ksgA"/>
    <property type="match status" value="1"/>
</dbReference>
<dbReference type="AlphaFoldDB" id="A0A328U9Z2"/>
<feature type="domain" description="Ribosomal RNA adenine methylase transferase N-terminal" evidence="9">
    <location>
        <begin position="35"/>
        <end position="210"/>
    </location>
</feature>
<evidence type="ECO:0000256" key="8">
    <source>
        <dbReference type="PROSITE-ProRule" id="PRU01026"/>
    </source>
</evidence>
<dbReference type="EC" id="2.1.1.182" evidence="7"/>
<dbReference type="Gene3D" id="3.40.50.150">
    <property type="entry name" value="Vaccinia Virus protein VP39"/>
    <property type="match status" value="1"/>
</dbReference>
<evidence type="ECO:0000256" key="5">
    <source>
        <dbReference type="ARBA" id="ARBA00022691"/>
    </source>
</evidence>
<dbReference type="InterPro" id="IPR020596">
    <property type="entry name" value="rRNA_Ade_Mease_Trfase_CS"/>
</dbReference>
<accession>A0A328U9Z2</accession>
<dbReference type="GO" id="GO:0003723">
    <property type="term" value="F:RNA binding"/>
    <property type="evidence" value="ECO:0007669"/>
    <property type="project" value="UniProtKB-UniRule"/>
</dbReference>
<dbReference type="PROSITE" id="PS51689">
    <property type="entry name" value="SAM_RNA_A_N6_MT"/>
    <property type="match status" value="1"/>
</dbReference>
<keyword evidence="11" id="KW-1185">Reference proteome</keyword>
<evidence type="ECO:0000256" key="3">
    <source>
        <dbReference type="ARBA" id="ARBA00022603"/>
    </source>
</evidence>
<dbReference type="EMBL" id="QLYR01000010">
    <property type="protein sequence ID" value="RAQ22688.1"/>
    <property type="molecule type" value="Genomic_DNA"/>
</dbReference>
<evidence type="ECO:0000256" key="6">
    <source>
        <dbReference type="ARBA" id="ARBA00022884"/>
    </source>
</evidence>
<evidence type="ECO:0000313" key="11">
    <source>
        <dbReference type="Proteomes" id="UP000249377"/>
    </source>
</evidence>
<comment type="subcellular location">
    <subcellularLocation>
        <location evidence="7">Cytoplasm</location>
    </subcellularLocation>
</comment>
<organism evidence="10 11">
    <name type="scientific">Hydrogeniiclostridium mannosilyticum</name>
    <dbReference type="NCBI Taxonomy" id="2764322"/>
    <lineage>
        <taxon>Bacteria</taxon>
        <taxon>Bacillati</taxon>
        <taxon>Bacillota</taxon>
        <taxon>Clostridia</taxon>
        <taxon>Eubacteriales</taxon>
        <taxon>Acutalibacteraceae</taxon>
        <taxon>Hydrogeniiclostridium</taxon>
    </lineage>
</organism>
<evidence type="ECO:0000256" key="7">
    <source>
        <dbReference type="HAMAP-Rule" id="MF_00607"/>
    </source>
</evidence>
<dbReference type="RefSeq" id="WP_112333429.1">
    <property type="nucleotide sequence ID" value="NZ_QLYR01000010.1"/>
</dbReference>
<evidence type="ECO:0000259" key="9">
    <source>
        <dbReference type="SMART" id="SM00650"/>
    </source>
</evidence>
<dbReference type="Gene3D" id="1.10.8.100">
    <property type="entry name" value="Ribosomal RNA adenine dimethylase-like, domain 2"/>
    <property type="match status" value="1"/>
</dbReference>
<comment type="catalytic activity">
    <reaction evidence="7">
        <text>adenosine(1518)/adenosine(1519) in 16S rRNA + 4 S-adenosyl-L-methionine = N(6)-dimethyladenosine(1518)/N(6)-dimethyladenosine(1519) in 16S rRNA + 4 S-adenosyl-L-homocysteine + 4 H(+)</text>
        <dbReference type="Rhea" id="RHEA:19609"/>
        <dbReference type="Rhea" id="RHEA-COMP:10232"/>
        <dbReference type="Rhea" id="RHEA-COMP:10233"/>
        <dbReference type="ChEBI" id="CHEBI:15378"/>
        <dbReference type="ChEBI" id="CHEBI:57856"/>
        <dbReference type="ChEBI" id="CHEBI:59789"/>
        <dbReference type="ChEBI" id="CHEBI:74411"/>
        <dbReference type="ChEBI" id="CHEBI:74493"/>
        <dbReference type="EC" id="2.1.1.182"/>
    </reaction>
</comment>
<dbReference type="HAMAP" id="MF_00607">
    <property type="entry name" value="16SrRNA_methyltr_A"/>
    <property type="match status" value="1"/>
</dbReference>
<dbReference type="PANTHER" id="PTHR11727">
    <property type="entry name" value="DIMETHYLADENOSINE TRANSFERASE"/>
    <property type="match status" value="1"/>
</dbReference>
<sequence length="288" mass="31017">MNNLADPGVISDILKRHGFTFSKGLGQNFLVNPTVCPRMAEASGAGPGVGALEIGPGIGVLTAELAKRADRVVSLEIDQRLLPILQETLAGFEQVKILNADVLKTDLHRLIAEEFAGLEVVVCANLPYYITSPVIMKLLEENLPVKAVTVMVQKEAAQRLCALPGTRACGAVSAAVRFYAEPEILFPVSCGSFRPAPNVDSAVIRLQIRKEPPVEVLSRKKFFATVKAAFGQRRKTILNALTSLLALPRDRVAQACQAAGLHASMRAEQLSLQDFAALSNALFPDSYD</sequence>
<keyword evidence="4 7" id="KW-0808">Transferase</keyword>
<dbReference type="PROSITE" id="PS01131">
    <property type="entry name" value="RRNA_A_DIMETH"/>
    <property type="match status" value="1"/>
</dbReference>
<comment type="caution">
    <text evidence="10">The sequence shown here is derived from an EMBL/GenBank/DDBJ whole genome shotgun (WGS) entry which is preliminary data.</text>
</comment>
<dbReference type="FunFam" id="3.40.50.150:FF:000023">
    <property type="entry name" value="Ribosomal RNA small subunit methyltransferase A"/>
    <property type="match status" value="1"/>
</dbReference>
<comment type="function">
    <text evidence="7">Specifically dimethylates two adjacent adenosines (A1518 and A1519) in the loop of a conserved hairpin near the 3'-end of 16S rRNA in the 30S particle. May play a critical role in biogenesis of 30S subunits.</text>
</comment>
<dbReference type="GO" id="GO:0052908">
    <property type="term" value="F:16S rRNA (adenine(1518)-N(6)/adenine(1519)-N(6))-dimethyltransferase activity"/>
    <property type="evidence" value="ECO:0007669"/>
    <property type="project" value="UniProtKB-EC"/>
</dbReference>
<evidence type="ECO:0000256" key="1">
    <source>
        <dbReference type="ARBA" id="ARBA00022490"/>
    </source>
</evidence>
<keyword evidence="2 7" id="KW-0698">rRNA processing</keyword>
<dbReference type="CDD" id="cd02440">
    <property type="entry name" value="AdoMet_MTases"/>
    <property type="match status" value="1"/>
</dbReference>
<evidence type="ECO:0000313" key="10">
    <source>
        <dbReference type="EMBL" id="RAQ22688.1"/>
    </source>
</evidence>
<dbReference type="InterPro" id="IPR029063">
    <property type="entry name" value="SAM-dependent_MTases_sf"/>
</dbReference>
<keyword evidence="5 7" id="KW-0949">S-adenosyl-L-methionine</keyword>